<reference evidence="2" key="1">
    <citation type="submission" date="2022-08" db="EMBL/GenBank/DDBJ databases">
        <title>Nisaea acidiphila sp. nov., isolated from a marine algal debris and emended description of the genus Nisaea Urios et al. 2008.</title>
        <authorList>
            <person name="Kwon K."/>
        </authorList>
    </citation>
    <scope>NUCLEOTIDE SEQUENCE</scope>
    <source>
        <strain evidence="2">MEBiC11861</strain>
    </source>
</reference>
<keyword evidence="1" id="KW-0732">Signal</keyword>
<proteinExistence type="predicted"/>
<gene>
    <name evidence="2" type="ORF">NUH88_11615</name>
</gene>
<sequence length="171" mass="19046">MGQTIRMLCLAAAAAIFSVSGVLAQDVTEGELNAEMRFQGGQHVFHYDWQTVVGDVTCDGYQDRIAGYVDLDNPEGVNFFLVVTARENGDLVSEAMLAFFDDRHQDGLCGDGDPPPVLSLERFTPREARVFTGIEGACPLAIKIDDGMCDVHRYFWVPDWEEDRKLVLVRN</sequence>
<feature type="chain" id="PRO_5039904876" description="Lipoprotein" evidence="1">
    <location>
        <begin position="25"/>
        <end position="171"/>
    </location>
</feature>
<evidence type="ECO:0000256" key="1">
    <source>
        <dbReference type="SAM" id="SignalP"/>
    </source>
</evidence>
<evidence type="ECO:0008006" key="4">
    <source>
        <dbReference type="Google" id="ProtNLM"/>
    </source>
</evidence>
<dbReference type="Proteomes" id="UP001060336">
    <property type="component" value="Chromosome"/>
</dbReference>
<keyword evidence="3" id="KW-1185">Reference proteome</keyword>
<evidence type="ECO:0000313" key="2">
    <source>
        <dbReference type="EMBL" id="UUX48067.1"/>
    </source>
</evidence>
<dbReference type="RefSeq" id="WP_257766575.1">
    <property type="nucleotide sequence ID" value="NZ_CP102480.1"/>
</dbReference>
<protein>
    <recommendedName>
        <fullName evidence="4">Lipoprotein</fullName>
    </recommendedName>
</protein>
<feature type="signal peptide" evidence="1">
    <location>
        <begin position="1"/>
        <end position="24"/>
    </location>
</feature>
<name>A0A9J7AK71_9PROT</name>
<accession>A0A9J7AK71</accession>
<dbReference type="AlphaFoldDB" id="A0A9J7AK71"/>
<evidence type="ECO:0000313" key="3">
    <source>
        <dbReference type="Proteomes" id="UP001060336"/>
    </source>
</evidence>
<dbReference type="KEGG" id="naci:NUH88_11615"/>
<organism evidence="2 3">
    <name type="scientific">Nisaea acidiphila</name>
    <dbReference type="NCBI Taxonomy" id="1862145"/>
    <lineage>
        <taxon>Bacteria</taxon>
        <taxon>Pseudomonadati</taxon>
        <taxon>Pseudomonadota</taxon>
        <taxon>Alphaproteobacteria</taxon>
        <taxon>Rhodospirillales</taxon>
        <taxon>Thalassobaculaceae</taxon>
        <taxon>Nisaea</taxon>
    </lineage>
</organism>
<dbReference type="EMBL" id="CP102480">
    <property type="protein sequence ID" value="UUX48067.1"/>
    <property type="molecule type" value="Genomic_DNA"/>
</dbReference>